<comment type="subcellular location">
    <subcellularLocation>
        <location evidence="2">Nucleus</location>
    </subcellularLocation>
</comment>
<dbReference type="Gene3D" id="3.30.160.60">
    <property type="entry name" value="Classic Zinc Finger"/>
    <property type="match status" value="2"/>
</dbReference>
<dbReference type="SMART" id="SM00545">
    <property type="entry name" value="JmjN"/>
    <property type="match status" value="1"/>
</dbReference>
<evidence type="ECO:0000313" key="15">
    <source>
        <dbReference type="EMBL" id="AQL09581.1"/>
    </source>
</evidence>
<dbReference type="Pfam" id="PF02373">
    <property type="entry name" value="JmjC"/>
    <property type="match status" value="1"/>
</dbReference>
<keyword evidence="6" id="KW-0862">Zinc</keyword>
<dbReference type="FunCoup" id="A0A1D6PJW6">
    <property type="interactions" value="2412"/>
</dbReference>
<accession>A0A1D6PJW6</accession>
<dbReference type="SMART" id="SM00558">
    <property type="entry name" value="JmjC"/>
    <property type="match status" value="1"/>
</dbReference>
<dbReference type="SUPFAM" id="SSF51197">
    <property type="entry name" value="Clavaminate synthase-like"/>
    <property type="match status" value="1"/>
</dbReference>
<evidence type="ECO:0000256" key="4">
    <source>
        <dbReference type="ARBA" id="ARBA00022737"/>
    </source>
</evidence>
<protein>
    <submittedName>
        <fullName evidence="15">Putative lysine-specific demethylase ELF6</fullName>
    </submittedName>
</protein>
<evidence type="ECO:0000256" key="3">
    <source>
        <dbReference type="ARBA" id="ARBA00022723"/>
    </source>
</evidence>
<dbReference type="InParanoid" id="A0A1D6PJW6"/>
<dbReference type="PaxDb" id="4577-AC149475.2_FGP005"/>
<name>A0A1D6PJW6_MAIZE</name>
<dbReference type="InterPro" id="IPR003347">
    <property type="entry name" value="JmjC_dom"/>
</dbReference>
<feature type="compositionally biased region" description="Low complexity" evidence="14">
    <location>
        <begin position="85"/>
        <end position="101"/>
    </location>
</feature>
<dbReference type="GO" id="GO:0040029">
    <property type="term" value="P:epigenetic regulation of gene expression"/>
    <property type="evidence" value="ECO:0007669"/>
    <property type="project" value="UniProtKB-ARBA"/>
</dbReference>
<dbReference type="InterPro" id="IPR013087">
    <property type="entry name" value="Znf_C2H2_type"/>
</dbReference>
<proteinExistence type="predicted"/>
<keyword evidence="9" id="KW-0560">Oxidoreductase</keyword>
<sequence length="1505" mass="165842">MSPPPAVATGGSGEPTVPAWLRGLPRAPEYRPTESEFADPIAFLSRVEREAAAYGICKVIPPYPRPSRRFVFAHLNRSLVSSSEAANPTTASGSSATAPSLPESAAVFTTRHQELGTPRRGRPPPQVLKQVWQSGERYTLDQFEAKSRAFSKIHLAGLREPTPLEVESLFWKASADRPIYIEYANDVPGSGFAAPKQSQRHKKRRRESDQVEEGEKGSGWRLSGSPWNLQAIARAPGSLTRFMPDDVPGVTSPMVYIGMLFSWFAWHVEDHELHSLNFLHTGAPKTWYAVPGDRASELEEVIRVHGYGGNPDRLASLAVLGEKTTLMSPDVLVARGVPCCRLVQYPGEFVVTFPRAYHIGFSHALLDFHLHGFNCGEAANFATPQWLKFAKEAAVRRAVMNYLPMLSHQQLLYLLAVSFITRTPNVLSGIRSRLRDRKKEERELLVKQEFLQDMISENKLLCSFLEKKSIRHVVLWEPDLLPSSTALHSCSSGSKAPEKKSEDGCRIESSERGTKDNSSDGSAHMIGAQTKFMSGNSKSSGTASASMDEVNADTDDEDDLPFDLSIDSGSLTCVACGILGYPFMAILQPSREVLEGISLAHTSRYKMSSEKDNCSNTIPCCPTDSKFGCSFVPSRPSWPAEQQCLATPLGQANISHQNVNSHKDVCLRENEPNGPVPQCNNISHSCRSENTLHSCSDRGKSENKISEDSLGPEVGEQTGKYVINAQAAESSDGTINWNTYCTFARPRIFCLQHALEIEKLLEGKGGVHGLIICHSDFVKLKALAISVAEEIEFQFDCTDISLAKASKSDLHLINISIDDEGHEEDGRDWTSQMGLNLKYSAKLRKEKSENQEQSPLPFGGLLSCPSPVSVVPNLKWLCKRARTPYTVIGTMRGSSATATAAELKPGVKTEIFTNGNVCEDDNRHHSFRQTGLEQPGGLQDCDKPSCSEENGHGRHCLVNIPIAVAEYPMMHQVREGPVSVSTCNDSICLSGSLDLPPHASPVEVTRYLGCIQSTELSSLPAFSVQHFFNDESTSVEGSIDCVSNGCLESQDDILGSRDERLQVQQYQEKMGLRNNPNMKSVDSHLIEGLAVSEGKHGETVAAFLENKERCAKTSYCSNTETKTTKSAIDNRLETHHLGTGPVKLNSSFNEMHSADRQCSLVFGCLDSADVPASTQALSVSPVLMSDEQQVDDAHSAVKAIEHLGNNLANIKHKSLHMDVLMLEDAQVASMAAVPGHEGESVEAGSNSFDILLGALAEESKAADAPGKDEVGKASLTLITLASNEPSVTEGRVVDVVETDTILGAGKDDKQLDQPHGFHLSDLVSRCIGSSNRSDIICYVRRKHKRKRDYSCFVRSPCESLRPRSKPAVVEESEWSRTAEASFAKRGKRTQAVGSFQCDIDLCDMAFETRAELNAHKRNICTDESCGKRFSSHKYLKRHQCVHSEMRPFKCPWEGCKMTFKWLWAQTEHVRVHTGERPYKCSAPDCGQTFRYVSDYSRHRKKFNHY</sequence>
<dbReference type="ExpressionAtlas" id="A0A1D6PJW6">
    <property type="expression patterns" value="baseline and differential"/>
</dbReference>
<dbReference type="EMBL" id="CM000785">
    <property type="protein sequence ID" value="AQL09581.1"/>
    <property type="molecule type" value="Genomic_DNA"/>
</dbReference>
<dbReference type="SMR" id="A0A1D6PJW6"/>
<feature type="region of interest" description="Disordered" evidence="14">
    <location>
        <begin position="191"/>
        <end position="222"/>
    </location>
</feature>
<dbReference type="InterPro" id="IPR003349">
    <property type="entry name" value="JmjN"/>
</dbReference>
<feature type="compositionally biased region" description="Polar residues" evidence="14">
    <location>
        <begin position="531"/>
        <end position="545"/>
    </location>
</feature>
<comment type="cofactor">
    <cofactor evidence="1">
        <name>Fe(2+)</name>
        <dbReference type="ChEBI" id="CHEBI:29033"/>
    </cofactor>
</comment>
<keyword evidence="15" id="KW-0808">Transferase</keyword>
<dbReference type="PANTHER" id="PTHR10694">
    <property type="entry name" value="LYSINE-SPECIFIC DEMETHYLASE"/>
    <property type="match status" value="1"/>
</dbReference>
<feature type="compositionally biased region" description="Basic and acidic residues" evidence="14">
    <location>
        <begin position="496"/>
        <end position="518"/>
    </location>
</feature>
<evidence type="ECO:0000256" key="5">
    <source>
        <dbReference type="ARBA" id="ARBA00022771"/>
    </source>
</evidence>
<evidence type="ECO:0000256" key="2">
    <source>
        <dbReference type="ARBA" id="ARBA00004123"/>
    </source>
</evidence>
<evidence type="ECO:0000256" key="11">
    <source>
        <dbReference type="ARBA" id="ARBA00023015"/>
    </source>
</evidence>
<dbReference type="Pfam" id="PF02375">
    <property type="entry name" value="JmjN"/>
    <property type="match status" value="1"/>
</dbReference>
<dbReference type="PROSITE" id="PS00028">
    <property type="entry name" value="ZINC_FINGER_C2H2_1"/>
    <property type="match status" value="3"/>
</dbReference>
<dbReference type="SUPFAM" id="SSF57667">
    <property type="entry name" value="beta-beta-alpha zinc fingers"/>
    <property type="match status" value="2"/>
</dbReference>
<gene>
    <name evidence="15" type="ORF">ZEAMMB73_Zm00001d048404</name>
</gene>
<keyword evidence="8" id="KW-0223">Dioxygenase</keyword>
<feature type="compositionally biased region" description="Basic and acidic residues" evidence="14">
    <location>
        <begin position="206"/>
        <end position="218"/>
    </location>
</feature>
<dbReference type="PROSITE" id="PS51184">
    <property type="entry name" value="JMJC"/>
    <property type="match status" value="1"/>
</dbReference>
<evidence type="ECO:0000256" key="10">
    <source>
        <dbReference type="ARBA" id="ARBA00023004"/>
    </source>
</evidence>
<dbReference type="SMART" id="SM00355">
    <property type="entry name" value="ZnF_C2H2"/>
    <property type="match status" value="4"/>
</dbReference>
<dbReference type="IntAct" id="A0A1D6PJW6">
    <property type="interactions" value="2"/>
</dbReference>
<dbReference type="FunFam" id="3.30.160.60:FF:000747">
    <property type="entry name" value="Probable lysine-specific demethylase ELF6"/>
    <property type="match status" value="1"/>
</dbReference>
<keyword evidence="13" id="KW-0539">Nucleus</keyword>
<feature type="region of interest" description="Disordered" evidence="14">
    <location>
        <begin position="486"/>
        <end position="556"/>
    </location>
</feature>
<dbReference type="GO" id="GO:0005634">
    <property type="term" value="C:nucleus"/>
    <property type="evidence" value="ECO:0007669"/>
    <property type="project" value="UniProtKB-SubCell"/>
</dbReference>
<dbReference type="PROSITE" id="PS51183">
    <property type="entry name" value="JMJN"/>
    <property type="match status" value="1"/>
</dbReference>
<evidence type="ECO:0000256" key="13">
    <source>
        <dbReference type="ARBA" id="ARBA00023242"/>
    </source>
</evidence>
<dbReference type="PANTHER" id="PTHR10694:SF45">
    <property type="entry name" value="LYSINE-SPECIFIC DEMETHYLASE ELF6"/>
    <property type="match status" value="1"/>
</dbReference>
<evidence type="ECO:0000256" key="8">
    <source>
        <dbReference type="ARBA" id="ARBA00022964"/>
    </source>
</evidence>
<feature type="region of interest" description="Disordered" evidence="14">
    <location>
        <begin position="82"/>
        <end position="101"/>
    </location>
</feature>
<evidence type="ECO:0000256" key="12">
    <source>
        <dbReference type="ARBA" id="ARBA00023163"/>
    </source>
</evidence>
<dbReference type="Gene3D" id="2.60.120.650">
    <property type="entry name" value="Cupin"/>
    <property type="match status" value="1"/>
</dbReference>
<evidence type="ECO:0000256" key="9">
    <source>
        <dbReference type="ARBA" id="ARBA00023002"/>
    </source>
</evidence>
<keyword evidence="5" id="KW-0863">Zinc-finger</keyword>
<keyword evidence="10" id="KW-0408">Iron</keyword>
<reference evidence="15" key="1">
    <citation type="submission" date="2015-12" db="EMBL/GenBank/DDBJ databases">
        <title>Update maize B73 reference genome by single molecule sequencing technologies.</title>
        <authorList>
            <consortium name="Maize Genome Sequencing Project"/>
            <person name="Ware D."/>
        </authorList>
    </citation>
    <scope>NUCLEOTIDE SEQUENCE</scope>
    <source>
        <tissue evidence="15">Seedling</tissue>
    </source>
</reference>
<dbReference type="STRING" id="4577.A0A1D6PJW6"/>
<dbReference type="FunFam" id="2.60.120.650:FF:000023">
    <property type="entry name" value="Probable lysine-specific demethylase ELF6"/>
    <property type="match status" value="1"/>
</dbReference>
<evidence type="ECO:0000256" key="6">
    <source>
        <dbReference type="ARBA" id="ARBA00022833"/>
    </source>
</evidence>
<keyword evidence="4" id="KW-0677">Repeat</keyword>
<keyword evidence="11" id="KW-0805">Transcription regulation</keyword>
<dbReference type="InterPro" id="IPR036236">
    <property type="entry name" value="Znf_C2H2_sf"/>
</dbReference>
<organism evidence="15">
    <name type="scientific">Zea mays</name>
    <name type="common">Maize</name>
    <dbReference type="NCBI Taxonomy" id="4577"/>
    <lineage>
        <taxon>Eukaryota</taxon>
        <taxon>Viridiplantae</taxon>
        <taxon>Streptophyta</taxon>
        <taxon>Embryophyta</taxon>
        <taxon>Tracheophyta</taxon>
        <taxon>Spermatophyta</taxon>
        <taxon>Magnoliopsida</taxon>
        <taxon>Liliopsida</taxon>
        <taxon>Poales</taxon>
        <taxon>Poaceae</taxon>
        <taxon>PACMAD clade</taxon>
        <taxon>Panicoideae</taxon>
        <taxon>Andropogonodae</taxon>
        <taxon>Andropogoneae</taxon>
        <taxon>Tripsacinae</taxon>
        <taxon>Zea</taxon>
    </lineage>
</organism>
<dbReference type="GO" id="GO:0008168">
    <property type="term" value="F:methyltransferase activity"/>
    <property type="evidence" value="ECO:0007669"/>
    <property type="project" value="UniProtKB-KW"/>
</dbReference>
<dbReference type="PROSITE" id="PS50157">
    <property type="entry name" value="ZINC_FINGER_C2H2_2"/>
    <property type="match status" value="3"/>
</dbReference>
<dbReference type="GO" id="GO:0051213">
    <property type="term" value="F:dioxygenase activity"/>
    <property type="evidence" value="ECO:0007669"/>
    <property type="project" value="UniProtKB-KW"/>
</dbReference>
<keyword evidence="12" id="KW-0804">Transcription</keyword>
<evidence type="ECO:0000256" key="1">
    <source>
        <dbReference type="ARBA" id="ARBA00001954"/>
    </source>
</evidence>
<keyword evidence="7" id="KW-0156">Chromatin regulator</keyword>
<keyword evidence="15" id="KW-0489">Methyltransferase</keyword>
<dbReference type="GO" id="GO:0032452">
    <property type="term" value="F:histone demethylase activity"/>
    <property type="evidence" value="ECO:0007669"/>
    <property type="project" value="UniProtKB-ARBA"/>
</dbReference>
<keyword evidence="3" id="KW-0479">Metal-binding</keyword>
<dbReference type="eggNOG" id="KOG1246">
    <property type="taxonomic scope" value="Eukaryota"/>
</dbReference>
<evidence type="ECO:0000256" key="14">
    <source>
        <dbReference type="SAM" id="MobiDB-lite"/>
    </source>
</evidence>
<dbReference type="GO" id="GO:0008270">
    <property type="term" value="F:zinc ion binding"/>
    <property type="evidence" value="ECO:0007669"/>
    <property type="project" value="UniProtKB-KW"/>
</dbReference>
<dbReference type="GO" id="GO:0032259">
    <property type="term" value="P:methylation"/>
    <property type="evidence" value="ECO:0007669"/>
    <property type="project" value="UniProtKB-KW"/>
</dbReference>
<dbReference type="eggNOG" id="KOG1721">
    <property type="taxonomic scope" value="Eukaryota"/>
</dbReference>
<evidence type="ECO:0000256" key="7">
    <source>
        <dbReference type="ARBA" id="ARBA00022853"/>
    </source>
</evidence>